<evidence type="ECO:0000313" key="2">
    <source>
        <dbReference type="EMBL" id="MSS63543.1"/>
    </source>
</evidence>
<dbReference type="PANTHER" id="PTHR20992">
    <property type="entry name" value="AT15442P-RELATED"/>
    <property type="match status" value="1"/>
</dbReference>
<dbReference type="AlphaFoldDB" id="A0A6L5Y026"/>
<comment type="caution">
    <text evidence="2">The sequence shown here is derived from an EMBL/GenBank/DDBJ whole genome shotgun (WGS) entry which is preliminary data.</text>
</comment>
<keyword evidence="3" id="KW-1185">Reference proteome</keyword>
<feature type="transmembrane region" description="Helical" evidence="1">
    <location>
        <begin position="41"/>
        <end position="61"/>
    </location>
</feature>
<dbReference type="RefSeq" id="WP_328597812.1">
    <property type="nucleotide sequence ID" value="NZ_VUMT01000008.1"/>
</dbReference>
<evidence type="ECO:0000256" key="1">
    <source>
        <dbReference type="SAM" id="Phobius"/>
    </source>
</evidence>
<name>A0A6L5Y026_9FIRM</name>
<keyword evidence="1" id="KW-0812">Transmembrane</keyword>
<proteinExistence type="predicted"/>
<feature type="transmembrane region" description="Helical" evidence="1">
    <location>
        <begin position="15"/>
        <end position="34"/>
    </location>
</feature>
<reference evidence="2 3" key="1">
    <citation type="submission" date="2019-08" db="EMBL/GenBank/DDBJ databases">
        <title>In-depth cultivation of the pig gut microbiome towards novel bacterial diversity and tailored functional studies.</title>
        <authorList>
            <person name="Wylensek D."/>
            <person name="Hitch T.C.A."/>
            <person name="Clavel T."/>
        </authorList>
    </citation>
    <scope>NUCLEOTIDE SEQUENCE [LARGE SCALE GENOMIC DNA]</scope>
    <source>
        <strain evidence="2 3">WCA-693-APC-MOT-I</strain>
    </source>
</reference>
<protein>
    <submittedName>
        <fullName evidence="2">DUF389 domain-containing protein</fullName>
    </submittedName>
</protein>
<gene>
    <name evidence="2" type="ORF">FYJ58_06585</name>
</gene>
<dbReference type="Pfam" id="PF04087">
    <property type="entry name" value="DUF389"/>
    <property type="match status" value="1"/>
</dbReference>
<dbReference type="InterPro" id="IPR005240">
    <property type="entry name" value="DUF389"/>
</dbReference>
<keyword evidence="1" id="KW-1133">Transmembrane helix</keyword>
<keyword evidence="1" id="KW-0472">Membrane</keyword>
<sequence>MSTAQSELLARTTPTIWDVLIAICGGTAGVIGITRKESSNVMPGVAIALMPPLCTAGYGIAMGSPRYFLGAMYLFSINAYFICLSTCFVMLTLKVPVKSSLNELKILFPDVLHYETGVTKSYDKHTKQTKQYLTTTIIISKAMLNFYNLNHITRLFSNPVKNFFFIYDMAFPFYLL</sequence>
<accession>A0A6L5Y026</accession>
<evidence type="ECO:0000313" key="3">
    <source>
        <dbReference type="Proteomes" id="UP000482209"/>
    </source>
</evidence>
<organism evidence="2 3">
    <name type="scientific">Velocimicrobium porci</name>
    <dbReference type="NCBI Taxonomy" id="2606634"/>
    <lineage>
        <taxon>Bacteria</taxon>
        <taxon>Bacillati</taxon>
        <taxon>Bacillota</taxon>
        <taxon>Clostridia</taxon>
        <taxon>Lachnospirales</taxon>
        <taxon>Lachnospiraceae</taxon>
        <taxon>Velocimicrobium</taxon>
    </lineage>
</organism>
<feature type="transmembrane region" description="Helical" evidence="1">
    <location>
        <begin position="67"/>
        <end position="91"/>
    </location>
</feature>
<dbReference type="PANTHER" id="PTHR20992:SF9">
    <property type="entry name" value="AT15442P-RELATED"/>
    <property type="match status" value="1"/>
</dbReference>
<dbReference type="EMBL" id="VUMT01000008">
    <property type="protein sequence ID" value="MSS63543.1"/>
    <property type="molecule type" value="Genomic_DNA"/>
</dbReference>
<dbReference type="Proteomes" id="UP000482209">
    <property type="component" value="Unassembled WGS sequence"/>
</dbReference>